<proteinExistence type="predicted"/>
<dbReference type="Proteomes" id="UP000023152">
    <property type="component" value="Unassembled WGS sequence"/>
</dbReference>
<organism evidence="3 4">
    <name type="scientific">Reticulomyxa filosa</name>
    <dbReference type="NCBI Taxonomy" id="46433"/>
    <lineage>
        <taxon>Eukaryota</taxon>
        <taxon>Sar</taxon>
        <taxon>Rhizaria</taxon>
        <taxon>Retaria</taxon>
        <taxon>Foraminifera</taxon>
        <taxon>Monothalamids</taxon>
        <taxon>Reticulomyxidae</taxon>
        <taxon>Reticulomyxa</taxon>
    </lineage>
</organism>
<evidence type="ECO:0000256" key="2">
    <source>
        <dbReference type="SAM" id="Phobius"/>
    </source>
</evidence>
<feature type="region of interest" description="Disordered" evidence="1">
    <location>
        <begin position="565"/>
        <end position="608"/>
    </location>
</feature>
<gene>
    <name evidence="3" type="ORF">RFI_39627</name>
</gene>
<feature type="non-terminal residue" evidence="3">
    <location>
        <position position="1"/>
    </location>
</feature>
<sequence length="608" mass="66643">ELKCTEEYCQLRCLEKMSCANAKLYASTLRVRNIEVLLAGPRSGNYLNIFGYPDIFQSSDQLSARVKQNASLSIRVRSTNLEAFANGSISASRGTTVALSCTSLSACQSVKLFTTEAESTTLNCTTTGACTSALVYCPIVASLSKTASLCRVDCERDDQTCTGIGVVTMGGLSTVDLRCSASEIQCENAKLYCGNYLNRSCTLTKISNDAQSSYDCSECGKQWSSSYVPLRNAPAMNWFVSESHRKYDNRTVRCDGTSEQGCVFVCLETNCNFVAIHTGQVGTFLAYGSTIVTSSSVWLKHMQLNASLTQHVTLLATSSPRAFQYLNVIAPMQSLDIHCDQLQSCFGSVIQTVHNNNNNNNMSVTISCNHDWACAKALWHFEYAATVHLLCNDWSWACGNLTIYAPTSQTTSLLSHSTQIRCEHKDETTQPSCQNMHLYAAGLSQIDLTCVTANEAAFACSSSVLYYDTQCCHVLPSASCECGYICNSSDTCIYINELQTSSKSRIQVWVIVVIVLGCVIIASMIWCWFIKKKNSRTNDYRPPEAASEAEEMAIINGETPSVVKSGISPVLLEDSKSRSKSRSKSKSQNNDKDNGIDDSDSENLELHK</sequence>
<accession>X6LB25</accession>
<protein>
    <submittedName>
        <fullName evidence="3">Uncharacterized protein</fullName>
    </submittedName>
</protein>
<keyword evidence="2" id="KW-0812">Transmembrane</keyword>
<evidence type="ECO:0000256" key="1">
    <source>
        <dbReference type="SAM" id="MobiDB-lite"/>
    </source>
</evidence>
<evidence type="ECO:0000313" key="4">
    <source>
        <dbReference type="Proteomes" id="UP000023152"/>
    </source>
</evidence>
<evidence type="ECO:0000313" key="3">
    <source>
        <dbReference type="EMBL" id="ETN97899.1"/>
    </source>
</evidence>
<keyword evidence="2" id="KW-1133">Transmembrane helix</keyword>
<feature type="transmembrane region" description="Helical" evidence="2">
    <location>
        <begin position="508"/>
        <end position="530"/>
    </location>
</feature>
<reference evidence="3 4" key="1">
    <citation type="journal article" date="2013" name="Curr. Biol.">
        <title>The Genome of the Foraminiferan Reticulomyxa filosa.</title>
        <authorList>
            <person name="Glockner G."/>
            <person name="Hulsmann N."/>
            <person name="Schleicher M."/>
            <person name="Noegel A.A."/>
            <person name="Eichinger L."/>
            <person name="Gallinger C."/>
            <person name="Pawlowski J."/>
            <person name="Sierra R."/>
            <person name="Euteneuer U."/>
            <person name="Pillet L."/>
            <person name="Moustafa A."/>
            <person name="Platzer M."/>
            <person name="Groth M."/>
            <person name="Szafranski K."/>
            <person name="Schliwa M."/>
        </authorList>
    </citation>
    <scope>NUCLEOTIDE SEQUENCE [LARGE SCALE GENOMIC DNA]</scope>
</reference>
<keyword evidence="2" id="KW-0472">Membrane</keyword>
<feature type="compositionally biased region" description="Acidic residues" evidence="1">
    <location>
        <begin position="596"/>
        <end position="608"/>
    </location>
</feature>
<dbReference type="EMBL" id="ASPP01048288">
    <property type="protein sequence ID" value="ETN97899.1"/>
    <property type="molecule type" value="Genomic_DNA"/>
</dbReference>
<dbReference type="AlphaFoldDB" id="X6LB25"/>
<comment type="caution">
    <text evidence="3">The sequence shown here is derived from an EMBL/GenBank/DDBJ whole genome shotgun (WGS) entry which is preliminary data.</text>
</comment>
<keyword evidence="4" id="KW-1185">Reference proteome</keyword>
<name>X6LB25_RETFI</name>